<dbReference type="AlphaFoldDB" id="A0A2G9Q5J0"/>
<name>A0A2G9Q5J0_AQUCT</name>
<evidence type="ECO:0000313" key="2">
    <source>
        <dbReference type="Proteomes" id="UP000228934"/>
    </source>
</evidence>
<keyword evidence="2" id="KW-1185">Reference proteome</keyword>
<sequence length="53" mass="5779">MSDRSVLSEISTVCGLHRTFSIGFSDTQSCRAGDKIFRQQNPIASIPTVCGLF</sequence>
<reference evidence="2" key="1">
    <citation type="journal article" date="2017" name="Nat. Commun.">
        <title>The North American bullfrog draft genome provides insight into hormonal regulation of long noncoding RNA.</title>
        <authorList>
            <person name="Hammond S.A."/>
            <person name="Warren R.L."/>
            <person name="Vandervalk B.P."/>
            <person name="Kucuk E."/>
            <person name="Khan H."/>
            <person name="Gibb E.A."/>
            <person name="Pandoh P."/>
            <person name="Kirk H."/>
            <person name="Zhao Y."/>
            <person name="Jones M."/>
            <person name="Mungall A.J."/>
            <person name="Coope R."/>
            <person name="Pleasance S."/>
            <person name="Moore R.A."/>
            <person name="Holt R.A."/>
            <person name="Round J.M."/>
            <person name="Ohora S."/>
            <person name="Walle B.V."/>
            <person name="Veldhoen N."/>
            <person name="Helbing C.C."/>
            <person name="Birol I."/>
        </authorList>
    </citation>
    <scope>NUCLEOTIDE SEQUENCE [LARGE SCALE GENOMIC DNA]</scope>
</reference>
<evidence type="ECO:0000313" key="1">
    <source>
        <dbReference type="EMBL" id="PIO10805.1"/>
    </source>
</evidence>
<accession>A0A2G9Q5J0</accession>
<organism evidence="1 2">
    <name type="scientific">Aquarana catesbeiana</name>
    <name type="common">American bullfrog</name>
    <name type="synonym">Rana catesbeiana</name>
    <dbReference type="NCBI Taxonomy" id="8400"/>
    <lineage>
        <taxon>Eukaryota</taxon>
        <taxon>Metazoa</taxon>
        <taxon>Chordata</taxon>
        <taxon>Craniata</taxon>
        <taxon>Vertebrata</taxon>
        <taxon>Euteleostomi</taxon>
        <taxon>Amphibia</taxon>
        <taxon>Batrachia</taxon>
        <taxon>Anura</taxon>
        <taxon>Neobatrachia</taxon>
        <taxon>Ranoidea</taxon>
        <taxon>Ranidae</taxon>
        <taxon>Aquarana</taxon>
    </lineage>
</organism>
<dbReference type="Proteomes" id="UP000228934">
    <property type="component" value="Unassembled WGS sequence"/>
</dbReference>
<protein>
    <submittedName>
        <fullName evidence="1">Uncharacterized protein</fullName>
    </submittedName>
</protein>
<dbReference type="EMBL" id="KZ368889">
    <property type="protein sequence ID" value="PIO10805.1"/>
    <property type="molecule type" value="Genomic_DNA"/>
</dbReference>
<gene>
    <name evidence="1" type="ORF">AB205_0147340</name>
</gene>
<proteinExistence type="predicted"/>